<keyword evidence="4 6" id="KW-1133">Transmembrane helix</keyword>
<organism evidence="9 10">
    <name type="scientific">Venturia nashicola</name>
    <dbReference type="NCBI Taxonomy" id="86259"/>
    <lineage>
        <taxon>Eukaryota</taxon>
        <taxon>Fungi</taxon>
        <taxon>Dikarya</taxon>
        <taxon>Ascomycota</taxon>
        <taxon>Pezizomycotina</taxon>
        <taxon>Dothideomycetes</taxon>
        <taxon>Pleosporomycetidae</taxon>
        <taxon>Venturiales</taxon>
        <taxon>Venturiaceae</taxon>
        <taxon>Venturia</taxon>
    </lineage>
</organism>
<comment type="similarity">
    <text evidence="2">Belongs to the EBP family.</text>
</comment>
<proteinExistence type="inferred from homology"/>
<keyword evidence="10" id="KW-1185">Reference proteome</keyword>
<dbReference type="PANTHER" id="PTHR14207">
    <property type="entry name" value="STEROL ISOMERASE"/>
    <property type="match status" value="1"/>
</dbReference>
<feature type="transmembrane region" description="Helical" evidence="7">
    <location>
        <begin position="179"/>
        <end position="203"/>
    </location>
</feature>
<evidence type="ECO:0000259" key="8">
    <source>
        <dbReference type="PROSITE" id="PS51751"/>
    </source>
</evidence>
<keyword evidence="3 6" id="KW-0812">Transmembrane</keyword>
<dbReference type="EMBL" id="SNSC02000022">
    <property type="protein sequence ID" value="TID14495.1"/>
    <property type="molecule type" value="Genomic_DNA"/>
</dbReference>
<dbReference type="PROSITE" id="PS51751">
    <property type="entry name" value="EXPERA"/>
    <property type="match status" value="1"/>
</dbReference>
<feature type="transmembrane region" description="Helical" evidence="7">
    <location>
        <begin position="12"/>
        <end position="33"/>
    </location>
</feature>
<dbReference type="GO" id="GO:0005783">
    <property type="term" value="C:endoplasmic reticulum"/>
    <property type="evidence" value="ECO:0007669"/>
    <property type="project" value="TreeGrafter"/>
</dbReference>
<evidence type="ECO:0000256" key="1">
    <source>
        <dbReference type="ARBA" id="ARBA00004141"/>
    </source>
</evidence>
<dbReference type="OrthoDB" id="5415655at2759"/>
<dbReference type="AlphaFoldDB" id="A0A4Z1NIX0"/>
<dbReference type="GO" id="GO:0016020">
    <property type="term" value="C:membrane"/>
    <property type="evidence" value="ECO:0007669"/>
    <property type="project" value="UniProtKB-SubCell"/>
</dbReference>
<feature type="transmembrane region" description="Helical" evidence="7">
    <location>
        <begin position="215"/>
        <end position="236"/>
    </location>
</feature>
<feature type="transmembrane region" description="Helical" evidence="7">
    <location>
        <begin position="140"/>
        <end position="158"/>
    </location>
</feature>
<dbReference type="Pfam" id="PF05241">
    <property type="entry name" value="EBP"/>
    <property type="match status" value="1"/>
</dbReference>
<dbReference type="STRING" id="86259.A0A4Z1NIX0"/>
<dbReference type="InterPro" id="IPR033118">
    <property type="entry name" value="EXPERA"/>
</dbReference>
<evidence type="ECO:0000256" key="4">
    <source>
        <dbReference type="ARBA" id="ARBA00022989"/>
    </source>
</evidence>
<dbReference type="GO" id="GO:0047750">
    <property type="term" value="F:cholestenol delta-isomerase activity"/>
    <property type="evidence" value="ECO:0007669"/>
    <property type="project" value="InterPro"/>
</dbReference>
<feature type="domain" description="EXPERA" evidence="8">
    <location>
        <begin position="40"/>
        <end position="236"/>
    </location>
</feature>
<evidence type="ECO:0000313" key="10">
    <source>
        <dbReference type="Proteomes" id="UP000298493"/>
    </source>
</evidence>
<evidence type="ECO:0000313" key="9">
    <source>
        <dbReference type="EMBL" id="TID14495.1"/>
    </source>
</evidence>
<evidence type="ECO:0000256" key="2">
    <source>
        <dbReference type="ARBA" id="ARBA00008337"/>
    </source>
</evidence>
<gene>
    <name evidence="9" type="ORF">E6O75_ATG08641</name>
</gene>
<evidence type="ECO:0000256" key="5">
    <source>
        <dbReference type="ARBA" id="ARBA00023136"/>
    </source>
</evidence>
<dbReference type="PANTHER" id="PTHR14207:SF1">
    <property type="entry name" value="EMOPAMIL-BINDING PROTEIN-LIKE"/>
    <property type="match status" value="1"/>
</dbReference>
<evidence type="ECO:0000256" key="3">
    <source>
        <dbReference type="ARBA" id="ARBA00022692"/>
    </source>
</evidence>
<sequence>MAGGPVIDEATIGGLSAALGLLITASIASRLALPKAASTRTRILFVWHSFDSLIHFIFEGSFLYNCFNVYLSTKDIAKHTYLIGKAPVQLYPAGVYFLGHKDRIYGSAYGTSPTAKLWQEYAKADARWGGADLTVVSLELLTVLIGGPLSAYICYLMAKGHGDVGAASASGKKAMGGKLSFWMIVLATGELYGGFMTFVPEWLSGSPNLDTSNFMYLYVYLAFFNLLWVFLPLYALKHSYTSLTTSSPLNRTTESANGKKTI</sequence>
<comment type="caution">
    <text evidence="9">The sequence shown here is derived from an EMBL/GenBank/DDBJ whole genome shotgun (WGS) entry which is preliminary data.</text>
</comment>
<evidence type="ECO:0000256" key="6">
    <source>
        <dbReference type="PROSITE-ProRule" id="PRU01087"/>
    </source>
</evidence>
<reference evidence="9 10" key="1">
    <citation type="submission" date="2019-04" db="EMBL/GenBank/DDBJ databases">
        <title>High contiguity whole genome sequence and gene annotation resource for two Venturia nashicola isolates.</title>
        <authorList>
            <person name="Prokchorchik M."/>
            <person name="Won K."/>
            <person name="Lee Y."/>
            <person name="Choi E.D."/>
            <person name="Segonzac C."/>
            <person name="Sohn K.H."/>
        </authorList>
    </citation>
    <scope>NUCLEOTIDE SEQUENCE [LARGE SCALE GENOMIC DNA]</scope>
    <source>
        <strain evidence="9 10">PRI2</strain>
    </source>
</reference>
<comment type="subcellular location">
    <subcellularLocation>
        <location evidence="1">Membrane</location>
        <topology evidence="1">Multi-pass membrane protein</topology>
    </subcellularLocation>
</comment>
<dbReference type="GO" id="GO:0016125">
    <property type="term" value="P:sterol metabolic process"/>
    <property type="evidence" value="ECO:0007669"/>
    <property type="project" value="InterPro"/>
</dbReference>
<accession>A0A4Z1NIX0</accession>
<evidence type="ECO:0000256" key="7">
    <source>
        <dbReference type="SAM" id="Phobius"/>
    </source>
</evidence>
<keyword evidence="5 6" id="KW-0472">Membrane</keyword>
<dbReference type="InterPro" id="IPR007905">
    <property type="entry name" value="EBP"/>
</dbReference>
<dbReference type="Proteomes" id="UP000298493">
    <property type="component" value="Unassembled WGS sequence"/>
</dbReference>
<name>A0A4Z1NIX0_9PEZI</name>
<protein>
    <submittedName>
        <fullName evidence="9">Emopamil-binding protein</fullName>
    </submittedName>
</protein>
<feature type="transmembrane region" description="Helical" evidence="7">
    <location>
        <begin position="45"/>
        <end position="64"/>
    </location>
</feature>